<dbReference type="OMA" id="ICHCLAC"/>
<accession>M2NBY8</accession>
<sequence length="137" mass="14574">MPKGSCLCGEYTHEYTGDPLGVAICHCIPCIQTAGPNGSVNSAIKSENYIQTSGTAAKWTRKGESGKNVTYERCQNCGTIMIVHAEAAPGIVIFKTGTVASEDPLAMGAPKPAQEIYNKNRPECYPSISYAEQKDAA</sequence>
<dbReference type="HOGENOM" id="CLU_055491_3_6_1"/>
<evidence type="ECO:0000259" key="5">
    <source>
        <dbReference type="PROSITE" id="PS51891"/>
    </source>
</evidence>
<dbReference type="GeneID" id="19107142"/>
<keyword evidence="7" id="KW-1185">Reference proteome</keyword>
<organism evidence="6 7">
    <name type="scientific">Baudoinia panamericana (strain UAMH 10762)</name>
    <name type="common">Angels' share fungus</name>
    <name type="synonym">Baudoinia compniacensis (strain UAMH 10762)</name>
    <dbReference type="NCBI Taxonomy" id="717646"/>
    <lineage>
        <taxon>Eukaryota</taxon>
        <taxon>Fungi</taxon>
        <taxon>Dikarya</taxon>
        <taxon>Ascomycota</taxon>
        <taxon>Pezizomycotina</taxon>
        <taxon>Dothideomycetes</taxon>
        <taxon>Dothideomycetidae</taxon>
        <taxon>Mycosphaerellales</taxon>
        <taxon>Teratosphaeriaceae</taxon>
        <taxon>Baudoinia</taxon>
    </lineage>
</organism>
<evidence type="ECO:0000256" key="4">
    <source>
        <dbReference type="ARBA" id="ARBA00023239"/>
    </source>
</evidence>
<dbReference type="KEGG" id="bcom:BAUCODRAFT_108515"/>
<dbReference type="RefSeq" id="XP_007676634.1">
    <property type="nucleotide sequence ID" value="XM_007678444.1"/>
</dbReference>
<proteinExistence type="inferred from homology"/>
<dbReference type="eggNOG" id="ENOG502SSE4">
    <property type="taxonomic scope" value="Eukaryota"/>
</dbReference>
<evidence type="ECO:0000256" key="3">
    <source>
        <dbReference type="ARBA" id="ARBA00022833"/>
    </source>
</evidence>
<evidence type="ECO:0000313" key="7">
    <source>
        <dbReference type="Proteomes" id="UP000011761"/>
    </source>
</evidence>
<dbReference type="OrthoDB" id="428768at2759"/>
<dbReference type="SUPFAM" id="SSF51316">
    <property type="entry name" value="Mss4-like"/>
    <property type="match status" value="1"/>
</dbReference>
<dbReference type="PANTHER" id="PTHR33337:SF40">
    <property type="entry name" value="CENP-V_GFA DOMAIN-CONTAINING PROTEIN-RELATED"/>
    <property type="match status" value="1"/>
</dbReference>
<dbReference type="Proteomes" id="UP000011761">
    <property type="component" value="Unassembled WGS sequence"/>
</dbReference>
<protein>
    <recommendedName>
        <fullName evidence="5">CENP-V/GFA domain-containing protein</fullName>
    </recommendedName>
</protein>
<keyword evidence="2" id="KW-0479">Metal-binding</keyword>
<keyword evidence="3" id="KW-0862">Zinc</keyword>
<dbReference type="EMBL" id="KB445555">
    <property type="protein sequence ID" value="EMC96679.1"/>
    <property type="molecule type" value="Genomic_DNA"/>
</dbReference>
<dbReference type="GO" id="GO:0016846">
    <property type="term" value="F:carbon-sulfur lyase activity"/>
    <property type="evidence" value="ECO:0007669"/>
    <property type="project" value="InterPro"/>
</dbReference>
<dbReference type="AlphaFoldDB" id="M2NBY8"/>
<dbReference type="InterPro" id="IPR011057">
    <property type="entry name" value="Mss4-like_sf"/>
</dbReference>
<dbReference type="PANTHER" id="PTHR33337">
    <property type="entry name" value="GFA DOMAIN-CONTAINING PROTEIN"/>
    <property type="match status" value="1"/>
</dbReference>
<keyword evidence="4" id="KW-0456">Lyase</keyword>
<dbReference type="Pfam" id="PF04828">
    <property type="entry name" value="GFA"/>
    <property type="match status" value="1"/>
</dbReference>
<evidence type="ECO:0000256" key="2">
    <source>
        <dbReference type="ARBA" id="ARBA00022723"/>
    </source>
</evidence>
<dbReference type="GO" id="GO:0046872">
    <property type="term" value="F:metal ion binding"/>
    <property type="evidence" value="ECO:0007669"/>
    <property type="project" value="UniProtKB-KW"/>
</dbReference>
<reference evidence="6 7" key="1">
    <citation type="journal article" date="2012" name="PLoS Pathog.">
        <title>Diverse lifestyles and strategies of plant pathogenesis encoded in the genomes of eighteen Dothideomycetes fungi.</title>
        <authorList>
            <person name="Ohm R.A."/>
            <person name="Feau N."/>
            <person name="Henrissat B."/>
            <person name="Schoch C.L."/>
            <person name="Horwitz B.A."/>
            <person name="Barry K.W."/>
            <person name="Condon B.J."/>
            <person name="Copeland A.C."/>
            <person name="Dhillon B."/>
            <person name="Glaser F."/>
            <person name="Hesse C.N."/>
            <person name="Kosti I."/>
            <person name="LaButti K."/>
            <person name="Lindquist E.A."/>
            <person name="Lucas S."/>
            <person name="Salamov A.A."/>
            <person name="Bradshaw R.E."/>
            <person name="Ciuffetti L."/>
            <person name="Hamelin R.C."/>
            <person name="Kema G.H.J."/>
            <person name="Lawrence C."/>
            <person name="Scott J.A."/>
            <person name="Spatafora J.W."/>
            <person name="Turgeon B.G."/>
            <person name="de Wit P.J.G.M."/>
            <person name="Zhong S."/>
            <person name="Goodwin S.B."/>
            <person name="Grigoriev I.V."/>
        </authorList>
    </citation>
    <scope>NUCLEOTIDE SEQUENCE [LARGE SCALE GENOMIC DNA]</scope>
    <source>
        <strain evidence="6 7">UAMH 10762</strain>
    </source>
</reference>
<evidence type="ECO:0000313" key="6">
    <source>
        <dbReference type="EMBL" id="EMC96679.1"/>
    </source>
</evidence>
<gene>
    <name evidence="6" type="ORF">BAUCODRAFT_108515</name>
</gene>
<evidence type="ECO:0000256" key="1">
    <source>
        <dbReference type="ARBA" id="ARBA00005495"/>
    </source>
</evidence>
<dbReference type="PROSITE" id="PS51891">
    <property type="entry name" value="CENP_V_GFA"/>
    <property type="match status" value="1"/>
</dbReference>
<dbReference type="Gene3D" id="3.90.1590.10">
    <property type="entry name" value="glutathione-dependent formaldehyde- activating enzyme (gfa)"/>
    <property type="match status" value="1"/>
</dbReference>
<comment type="similarity">
    <text evidence="1">Belongs to the Gfa family.</text>
</comment>
<feature type="domain" description="CENP-V/GFA" evidence="5">
    <location>
        <begin position="2"/>
        <end position="118"/>
    </location>
</feature>
<name>M2NBY8_BAUPA</name>
<dbReference type="InterPro" id="IPR006913">
    <property type="entry name" value="CENP-V/GFA"/>
</dbReference>